<evidence type="ECO:0000313" key="2">
    <source>
        <dbReference type="EMBL" id="KAF6355303.1"/>
    </source>
</evidence>
<evidence type="ECO:0000256" key="1">
    <source>
        <dbReference type="SAM" id="MobiDB-lite"/>
    </source>
</evidence>
<keyword evidence="3" id="KW-1185">Reference proteome</keyword>
<feature type="compositionally biased region" description="Pro residues" evidence="1">
    <location>
        <begin position="68"/>
        <end position="83"/>
    </location>
</feature>
<name>A0A7J7XZW4_MYOMY</name>
<gene>
    <name evidence="2" type="ORF">mMyoMyo1_011474</name>
</gene>
<evidence type="ECO:0000313" key="3">
    <source>
        <dbReference type="Proteomes" id="UP000527355"/>
    </source>
</evidence>
<feature type="region of interest" description="Disordered" evidence="1">
    <location>
        <begin position="19"/>
        <end position="40"/>
    </location>
</feature>
<dbReference type="EMBL" id="JABWUV010000005">
    <property type="protein sequence ID" value="KAF6355303.1"/>
    <property type="molecule type" value="Genomic_DNA"/>
</dbReference>
<dbReference type="Proteomes" id="UP000527355">
    <property type="component" value="Unassembled WGS sequence"/>
</dbReference>
<dbReference type="AlphaFoldDB" id="A0A7J7XZW4"/>
<reference evidence="2 3" key="1">
    <citation type="journal article" date="2020" name="Nature">
        <title>Six reference-quality genomes reveal evolution of bat adaptations.</title>
        <authorList>
            <person name="Jebb D."/>
            <person name="Huang Z."/>
            <person name="Pippel M."/>
            <person name="Hughes G.M."/>
            <person name="Lavrichenko K."/>
            <person name="Devanna P."/>
            <person name="Winkler S."/>
            <person name="Jermiin L.S."/>
            <person name="Skirmuntt E.C."/>
            <person name="Katzourakis A."/>
            <person name="Burkitt-Gray L."/>
            <person name="Ray D.A."/>
            <person name="Sullivan K.A.M."/>
            <person name="Roscito J.G."/>
            <person name="Kirilenko B.M."/>
            <person name="Davalos L.M."/>
            <person name="Corthals A.P."/>
            <person name="Power M.L."/>
            <person name="Jones G."/>
            <person name="Ransome R.D."/>
            <person name="Dechmann D.K.N."/>
            <person name="Locatelli A.G."/>
            <person name="Puechmaille S.J."/>
            <person name="Fedrigo O."/>
            <person name="Jarvis E.D."/>
            <person name="Hiller M."/>
            <person name="Vernes S.C."/>
            <person name="Myers E.W."/>
            <person name="Teeling E.C."/>
        </authorList>
    </citation>
    <scope>NUCLEOTIDE SEQUENCE [LARGE SCALE GENOMIC DNA]</scope>
    <source>
        <strain evidence="2">MMyoMyo1</strain>
        <tissue evidence="2">Flight muscle</tissue>
    </source>
</reference>
<protein>
    <submittedName>
        <fullName evidence="2">Uncharacterized protein</fullName>
    </submittedName>
</protein>
<feature type="region of interest" description="Disordered" evidence="1">
    <location>
        <begin position="61"/>
        <end position="83"/>
    </location>
</feature>
<comment type="caution">
    <text evidence="2">The sequence shown here is derived from an EMBL/GenBank/DDBJ whole genome shotgun (WGS) entry which is preliminary data.</text>
</comment>
<sequence>MRKSYQNVAAASCAVAGRPRRQRAGSLLSDPQPVRAVSVPVPKGRQGCSCPELGKRRCIRFHPESTSSPPPPTPTLLPPPPAPARCSEPDPCSASLTCGPSRFRWCIRGKAVNSPASPGRCREPLRVASTCCWAGEAAGPGIRKFVLGRAPSSARTCTSVSSGTFWKWVLTAIPDAPA</sequence>
<proteinExistence type="predicted"/>
<organism evidence="2 3">
    <name type="scientific">Myotis myotis</name>
    <name type="common">Greater mouse-eared bat</name>
    <name type="synonym">Vespertilio myotis</name>
    <dbReference type="NCBI Taxonomy" id="51298"/>
    <lineage>
        <taxon>Eukaryota</taxon>
        <taxon>Metazoa</taxon>
        <taxon>Chordata</taxon>
        <taxon>Craniata</taxon>
        <taxon>Vertebrata</taxon>
        <taxon>Euteleostomi</taxon>
        <taxon>Mammalia</taxon>
        <taxon>Eutheria</taxon>
        <taxon>Laurasiatheria</taxon>
        <taxon>Chiroptera</taxon>
        <taxon>Yangochiroptera</taxon>
        <taxon>Vespertilionidae</taxon>
        <taxon>Myotis</taxon>
    </lineage>
</organism>
<accession>A0A7J7XZW4</accession>